<protein>
    <submittedName>
        <fullName evidence="2">Uncharacterized protein</fullName>
    </submittedName>
</protein>
<accession>A0A8J3BZZ5</accession>
<evidence type="ECO:0000313" key="3">
    <source>
        <dbReference type="Proteomes" id="UP000656042"/>
    </source>
</evidence>
<keyword evidence="1" id="KW-0732">Signal</keyword>
<dbReference type="Proteomes" id="UP000656042">
    <property type="component" value="Unassembled WGS sequence"/>
</dbReference>
<sequence length="183" mass="19277">MRPRRLLAVVATVLAGVFAAPVPASAIVINDLWSWPVVCTEVEFGDYAMTRLDALEIDVHLRATVRPCAGSDGAQGRWALAAYRPAGGLAWRAQPYATEPTGTPLAVDGPAPYGTWAVCVLNYISPVRDTPNQGLGSRVACIGMGEVDGVEAAVRVSPADTRFTGATLTVLTDFPTPFCSTCV</sequence>
<gene>
    <name evidence="2" type="ORF">GCM10012284_26230</name>
</gene>
<dbReference type="RefSeq" id="WP_189079456.1">
    <property type="nucleotide sequence ID" value="NZ_BMMX01000009.1"/>
</dbReference>
<evidence type="ECO:0000256" key="1">
    <source>
        <dbReference type="SAM" id="SignalP"/>
    </source>
</evidence>
<comment type="caution">
    <text evidence="2">The sequence shown here is derived from an EMBL/GenBank/DDBJ whole genome shotgun (WGS) entry which is preliminary data.</text>
</comment>
<keyword evidence="3" id="KW-1185">Reference proteome</keyword>
<dbReference type="EMBL" id="BMMX01000009">
    <property type="protein sequence ID" value="GGK91156.1"/>
    <property type="molecule type" value="Genomic_DNA"/>
</dbReference>
<evidence type="ECO:0000313" key="2">
    <source>
        <dbReference type="EMBL" id="GGK91156.1"/>
    </source>
</evidence>
<feature type="signal peptide" evidence="1">
    <location>
        <begin position="1"/>
        <end position="26"/>
    </location>
</feature>
<name>A0A8J3BZZ5_9ACTN</name>
<organism evidence="2 3">
    <name type="scientific">Mangrovihabitans endophyticus</name>
    <dbReference type="NCBI Taxonomy" id="1751298"/>
    <lineage>
        <taxon>Bacteria</taxon>
        <taxon>Bacillati</taxon>
        <taxon>Actinomycetota</taxon>
        <taxon>Actinomycetes</taxon>
        <taxon>Micromonosporales</taxon>
        <taxon>Micromonosporaceae</taxon>
        <taxon>Mangrovihabitans</taxon>
    </lineage>
</organism>
<reference evidence="2" key="1">
    <citation type="journal article" date="2014" name="Int. J. Syst. Evol. Microbiol.">
        <title>Complete genome sequence of Corynebacterium casei LMG S-19264T (=DSM 44701T), isolated from a smear-ripened cheese.</title>
        <authorList>
            <consortium name="US DOE Joint Genome Institute (JGI-PGF)"/>
            <person name="Walter F."/>
            <person name="Albersmeier A."/>
            <person name="Kalinowski J."/>
            <person name="Ruckert C."/>
        </authorList>
    </citation>
    <scope>NUCLEOTIDE SEQUENCE</scope>
    <source>
        <strain evidence="2">CGMCC 4.7299</strain>
    </source>
</reference>
<reference evidence="2" key="2">
    <citation type="submission" date="2020-09" db="EMBL/GenBank/DDBJ databases">
        <authorList>
            <person name="Sun Q."/>
            <person name="Zhou Y."/>
        </authorList>
    </citation>
    <scope>NUCLEOTIDE SEQUENCE</scope>
    <source>
        <strain evidence="2">CGMCC 4.7299</strain>
    </source>
</reference>
<feature type="chain" id="PRO_5035311777" evidence="1">
    <location>
        <begin position="27"/>
        <end position="183"/>
    </location>
</feature>
<proteinExistence type="predicted"/>
<dbReference type="AlphaFoldDB" id="A0A8J3BZZ5"/>